<evidence type="ECO:0000313" key="4">
    <source>
        <dbReference type="Ensembl" id="ENSNNAP00000016606.1"/>
    </source>
</evidence>
<keyword evidence="1" id="KW-0539">Nucleus</keyword>
<reference evidence="4" key="2">
    <citation type="submission" date="2025-09" db="UniProtKB">
        <authorList>
            <consortium name="Ensembl"/>
        </authorList>
    </citation>
    <scope>IDENTIFICATION</scope>
</reference>
<feature type="domain" description="SCAN box" evidence="3">
    <location>
        <begin position="77"/>
        <end position="126"/>
    </location>
</feature>
<dbReference type="InterPro" id="IPR038269">
    <property type="entry name" value="SCAN_sf"/>
</dbReference>
<dbReference type="SMART" id="SM00431">
    <property type="entry name" value="SCAN"/>
    <property type="match status" value="1"/>
</dbReference>
<evidence type="ECO:0000313" key="5">
    <source>
        <dbReference type="Proteomes" id="UP000694559"/>
    </source>
</evidence>
<feature type="compositionally biased region" description="Basic and acidic residues" evidence="2">
    <location>
        <begin position="50"/>
        <end position="60"/>
    </location>
</feature>
<dbReference type="Pfam" id="PF02023">
    <property type="entry name" value="SCAN"/>
    <property type="match status" value="1"/>
</dbReference>
<dbReference type="SUPFAM" id="SSF47353">
    <property type="entry name" value="Retrovirus capsid dimerization domain-like"/>
    <property type="match status" value="1"/>
</dbReference>
<dbReference type="Proteomes" id="UP000694559">
    <property type="component" value="Unplaced"/>
</dbReference>
<feature type="region of interest" description="Disordered" evidence="2">
    <location>
        <begin position="50"/>
        <end position="73"/>
    </location>
</feature>
<feature type="compositionally biased region" description="Gly residues" evidence="2">
    <location>
        <begin position="190"/>
        <end position="201"/>
    </location>
</feature>
<dbReference type="Gene3D" id="1.10.4020.10">
    <property type="entry name" value="DNA breaking-rejoining enzymes"/>
    <property type="match status" value="1"/>
</dbReference>
<reference evidence="4" key="1">
    <citation type="submission" date="2025-08" db="UniProtKB">
        <authorList>
            <consortium name="Ensembl"/>
        </authorList>
    </citation>
    <scope>IDENTIFICATION</scope>
</reference>
<dbReference type="InterPro" id="IPR003309">
    <property type="entry name" value="SCAN_dom"/>
</dbReference>
<evidence type="ECO:0000259" key="3">
    <source>
        <dbReference type="PROSITE" id="PS50804"/>
    </source>
</evidence>
<dbReference type="Ensembl" id="ENSNNAT00000017426.1">
    <property type="protein sequence ID" value="ENSNNAP00000016606.1"/>
    <property type="gene ID" value="ENSNNAG00000011172.1"/>
</dbReference>
<dbReference type="AlphaFoldDB" id="A0A8C6XM30"/>
<evidence type="ECO:0000256" key="1">
    <source>
        <dbReference type="ARBA" id="ARBA00023242"/>
    </source>
</evidence>
<feature type="region of interest" description="Disordered" evidence="2">
    <location>
        <begin position="151"/>
        <end position="201"/>
    </location>
</feature>
<protein>
    <recommendedName>
        <fullName evidence="3">SCAN box domain-containing protein</fullName>
    </recommendedName>
</protein>
<dbReference type="PROSITE" id="PS50804">
    <property type="entry name" value="SCAN_BOX"/>
    <property type="match status" value="1"/>
</dbReference>
<dbReference type="PANTHER" id="PTHR45935:SF15">
    <property type="entry name" value="SCAN BOX DOMAIN-CONTAINING PROTEIN"/>
    <property type="match status" value="1"/>
</dbReference>
<dbReference type="GeneTree" id="ENSGT00940000159113"/>
<proteinExistence type="predicted"/>
<organism evidence="4 5">
    <name type="scientific">Naja naja</name>
    <name type="common">Indian cobra</name>
    <dbReference type="NCBI Taxonomy" id="35670"/>
    <lineage>
        <taxon>Eukaryota</taxon>
        <taxon>Metazoa</taxon>
        <taxon>Chordata</taxon>
        <taxon>Craniata</taxon>
        <taxon>Vertebrata</taxon>
        <taxon>Euteleostomi</taxon>
        <taxon>Lepidosauria</taxon>
        <taxon>Squamata</taxon>
        <taxon>Bifurcata</taxon>
        <taxon>Unidentata</taxon>
        <taxon>Episquamata</taxon>
        <taxon>Toxicofera</taxon>
        <taxon>Serpentes</taxon>
        <taxon>Colubroidea</taxon>
        <taxon>Elapidae</taxon>
        <taxon>Elapinae</taxon>
        <taxon>Naja</taxon>
    </lineage>
</organism>
<name>A0A8C6XM30_NAJNA</name>
<sequence>MSEASPWEDPKAFLASFEQVATACQWPRGEWTARLRPALSGGAEEAFQTLEDRDQEDYGRSRPPSCRGSPEDGEAWRQHFRQFCCHEVGDPRSIHSQLQELCRQWLRRESTKEQILELLILEQFLANEQLTGRECGSIGCGGNWGRAKSSWAEQGRGRTRKREFRGEPGPPLFTLGHEGGTEKRQRGLRGLLGGKGPDFLH</sequence>
<dbReference type="OrthoDB" id="9049434at2759"/>
<keyword evidence="5" id="KW-1185">Reference proteome</keyword>
<evidence type="ECO:0000256" key="2">
    <source>
        <dbReference type="SAM" id="MobiDB-lite"/>
    </source>
</evidence>
<dbReference type="InterPro" id="IPR050916">
    <property type="entry name" value="SCAN-C2H2_zinc_finger"/>
</dbReference>
<accession>A0A8C6XM30</accession>
<dbReference type="PANTHER" id="PTHR45935">
    <property type="entry name" value="PROTEIN ZBED8-RELATED"/>
    <property type="match status" value="1"/>
</dbReference>